<dbReference type="Pfam" id="PF16715">
    <property type="entry name" value="CDPS"/>
    <property type="match status" value="1"/>
</dbReference>
<dbReference type="InterPro" id="IPR030903">
    <property type="entry name" value="CDPS"/>
</dbReference>
<evidence type="ECO:0000313" key="4">
    <source>
        <dbReference type="EMBL" id="RBO91145.1"/>
    </source>
</evidence>
<gene>
    <name evidence="4" type="ORF">DFR47_1095</name>
</gene>
<accession>A0A366DMH0</accession>
<organism evidence="4 5">
    <name type="scientific">Pseudochrobactrum asaccharolyticum</name>
    <dbReference type="NCBI Taxonomy" id="354351"/>
    <lineage>
        <taxon>Bacteria</taxon>
        <taxon>Pseudomonadati</taxon>
        <taxon>Pseudomonadota</taxon>
        <taxon>Alphaproteobacteria</taxon>
        <taxon>Hyphomicrobiales</taxon>
        <taxon>Brucellaceae</taxon>
        <taxon>Pseudochrobactrum</taxon>
    </lineage>
</organism>
<sequence>MKKSHVLFGISPFNSKFNEFYLTRMLKWGFENYECVDVLHPYEEAKYLLMGCGDDVNKARKKSRKEFYRTERAVNCFLKNNESSLYCDKVLKFSDFYNIAIYDYLYEKVNYLFNNDELFCSICKEQSYKAILQRKNATFSKNTIDEDKLNVATNYILRELPFIIAPSTLIKTNDIIHVSYYCTWPIVEYIYSGNILLNPYSKTKIIIKDHG</sequence>
<dbReference type="Proteomes" id="UP000252893">
    <property type="component" value="Unassembled WGS sequence"/>
</dbReference>
<proteinExistence type="inferred from homology"/>
<dbReference type="AlphaFoldDB" id="A0A366DMH0"/>
<keyword evidence="5" id="KW-1185">Reference proteome</keyword>
<dbReference type="EMBL" id="QNRH01000009">
    <property type="protein sequence ID" value="RBO91145.1"/>
    <property type="molecule type" value="Genomic_DNA"/>
</dbReference>
<evidence type="ECO:0000256" key="3">
    <source>
        <dbReference type="ARBA" id="ARBA00030771"/>
    </source>
</evidence>
<comment type="caution">
    <text evidence="4">The sequence shown here is derived from an EMBL/GenBank/DDBJ whole genome shotgun (WGS) entry which is preliminary data.</text>
</comment>
<evidence type="ECO:0000256" key="1">
    <source>
        <dbReference type="ARBA" id="ARBA00006034"/>
    </source>
</evidence>
<evidence type="ECO:0000256" key="2">
    <source>
        <dbReference type="ARBA" id="ARBA00022679"/>
    </source>
</evidence>
<dbReference type="GO" id="GO:0016755">
    <property type="term" value="F:aminoacyltransferase activity"/>
    <property type="evidence" value="ECO:0007669"/>
    <property type="project" value="InterPro"/>
</dbReference>
<dbReference type="InterPro" id="IPR038622">
    <property type="entry name" value="CDPS_sf"/>
</dbReference>
<keyword evidence="2" id="KW-0808">Transferase</keyword>
<dbReference type="RefSeq" id="WP_170137542.1">
    <property type="nucleotide sequence ID" value="NZ_JBHEEG010000010.1"/>
</dbReference>
<comment type="similarity">
    <text evidence="1">Belongs to the CDPS family.</text>
</comment>
<name>A0A366DMH0_9HYPH</name>
<reference evidence="4 5" key="1">
    <citation type="submission" date="2018-06" db="EMBL/GenBank/DDBJ databases">
        <title>Genomic Encyclopedia of Type Strains, Phase IV (KMG-IV): sequencing the most valuable type-strain genomes for metagenomic binning, comparative biology and taxonomic classification.</title>
        <authorList>
            <person name="Goeker M."/>
        </authorList>
    </citation>
    <scope>NUCLEOTIDE SEQUENCE [LARGE SCALE GENOMIC DNA]</scope>
    <source>
        <strain evidence="4 5">DSM 25619</strain>
    </source>
</reference>
<evidence type="ECO:0000313" key="5">
    <source>
        <dbReference type="Proteomes" id="UP000252893"/>
    </source>
</evidence>
<dbReference type="NCBIfam" id="TIGR04539">
    <property type="entry name" value="tRNA_cyclodipep"/>
    <property type="match status" value="1"/>
</dbReference>
<protein>
    <recommendedName>
        <fullName evidence="3">Cyclodipeptide synthase</fullName>
    </recommendedName>
</protein>
<dbReference type="Gene3D" id="3.40.50.11710">
    <property type="entry name" value="Cyclodipeptide synthase"/>
    <property type="match status" value="1"/>
</dbReference>